<feature type="compositionally biased region" description="Acidic residues" evidence="1">
    <location>
        <begin position="428"/>
        <end position="440"/>
    </location>
</feature>
<gene>
    <name evidence="2" type="ORF">NDU88_004579</name>
</gene>
<reference evidence="2" key="1">
    <citation type="journal article" date="2022" name="bioRxiv">
        <title>Sequencing and chromosome-scale assembly of the giantPleurodeles waltlgenome.</title>
        <authorList>
            <person name="Brown T."/>
            <person name="Elewa A."/>
            <person name="Iarovenko S."/>
            <person name="Subramanian E."/>
            <person name="Araus A.J."/>
            <person name="Petzold A."/>
            <person name="Susuki M."/>
            <person name="Suzuki K.-i.T."/>
            <person name="Hayashi T."/>
            <person name="Toyoda A."/>
            <person name="Oliveira C."/>
            <person name="Osipova E."/>
            <person name="Leigh N.D."/>
            <person name="Simon A."/>
            <person name="Yun M.H."/>
        </authorList>
    </citation>
    <scope>NUCLEOTIDE SEQUENCE</scope>
    <source>
        <strain evidence="2">20211129_DDA</strain>
        <tissue evidence="2">Liver</tissue>
    </source>
</reference>
<feature type="region of interest" description="Disordered" evidence="1">
    <location>
        <begin position="222"/>
        <end position="279"/>
    </location>
</feature>
<feature type="region of interest" description="Disordered" evidence="1">
    <location>
        <begin position="149"/>
        <end position="182"/>
    </location>
</feature>
<feature type="region of interest" description="Disordered" evidence="1">
    <location>
        <begin position="335"/>
        <end position="356"/>
    </location>
</feature>
<feature type="region of interest" description="Disordered" evidence="1">
    <location>
        <begin position="495"/>
        <end position="517"/>
    </location>
</feature>
<dbReference type="EMBL" id="JANPWB010000016">
    <property type="protein sequence ID" value="KAJ1084431.1"/>
    <property type="molecule type" value="Genomic_DNA"/>
</dbReference>
<feature type="compositionally biased region" description="Acidic residues" evidence="1">
    <location>
        <begin position="269"/>
        <end position="279"/>
    </location>
</feature>
<comment type="caution">
    <text evidence="2">The sequence shown here is derived from an EMBL/GenBank/DDBJ whole genome shotgun (WGS) entry which is preliminary data.</text>
</comment>
<feature type="region of interest" description="Disordered" evidence="1">
    <location>
        <begin position="401"/>
        <end position="466"/>
    </location>
</feature>
<organism evidence="2 3">
    <name type="scientific">Pleurodeles waltl</name>
    <name type="common">Iberian ribbed newt</name>
    <dbReference type="NCBI Taxonomy" id="8319"/>
    <lineage>
        <taxon>Eukaryota</taxon>
        <taxon>Metazoa</taxon>
        <taxon>Chordata</taxon>
        <taxon>Craniata</taxon>
        <taxon>Vertebrata</taxon>
        <taxon>Euteleostomi</taxon>
        <taxon>Amphibia</taxon>
        <taxon>Batrachia</taxon>
        <taxon>Caudata</taxon>
        <taxon>Salamandroidea</taxon>
        <taxon>Salamandridae</taxon>
        <taxon>Pleurodelinae</taxon>
        <taxon>Pleurodeles</taxon>
    </lineage>
</organism>
<dbReference type="Proteomes" id="UP001066276">
    <property type="component" value="Chromosome 12"/>
</dbReference>
<feature type="compositionally biased region" description="Basic and acidic residues" evidence="1">
    <location>
        <begin position="227"/>
        <end position="241"/>
    </location>
</feature>
<dbReference type="PANTHER" id="PTHR15159">
    <property type="entry name" value="NEUROSECRETORY PROTEIN VGF"/>
    <property type="match status" value="1"/>
</dbReference>
<accession>A0AAV7KY71</accession>
<feature type="compositionally biased region" description="Basic and acidic residues" evidence="1">
    <location>
        <begin position="408"/>
        <end position="423"/>
    </location>
</feature>
<feature type="compositionally biased region" description="Basic and acidic residues" evidence="1">
    <location>
        <begin position="311"/>
        <end position="320"/>
    </location>
</feature>
<dbReference type="InterPro" id="IPR026128">
    <property type="entry name" value="VGF"/>
</dbReference>
<feature type="region of interest" description="Disordered" evidence="1">
    <location>
        <begin position="293"/>
        <end position="320"/>
    </location>
</feature>
<feature type="compositionally biased region" description="Basic and acidic residues" evidence="1">
    <location>
        <begin position="149"/>
        <end position="160"/>
    </location>
</feature>
<protein>
    <recommendedName>
        <fullName evidence="4">Secretogranin-2</fullName>
    </recommendedName>
</protein>
<evidence type="ECO:0000256" key="1">
    <source>
        <dbReference type="SAM" id="MobiDB-lite"/>
    </source>
</evidence>
<feature type="compositionally biased region" description="Polar residues" evidence="1">
    <location>
        <begin position="243"/>
        <end position="257"/>
    </location>
</feature>
<dbReference type="GO" id="GO:0005184">
    <property type="term" value="F:neuropeptide hormone activity"/>
    <property type="evidence" value="ECO:0007669"/>
    <property type="project" value="InterPro"/>
</dbReference>
<evidence type="ECO:0000313" key="3">
    <source>
        <dbReference type="Proteomes" id="UP001066276"/>
    </source>
</evidence>
<dbReference type="PANTHER" id="PTHR15159:SF2">
    <property type="entry name" value="NEUROSECRETORY PROTEIN VGF"/>
    <property type="match status" value="1"/>
</dbReference>
<name>A0AAV7KY71_PLEWA</name>
<evidence type="ECO:0008006" key="4">
    <source>
        <dbReference type="Google" id="ProtNLM"/>
    </source>
</evidence>
<sequence>MGGCTEAGTALEIQRKEPGTEPGKERTCKSHVDRNRVRERLGENLQVEDVTVGLNTASYQGRGWVRVRSVGYCFQKGLLQQLVLGEDIKEMIWATYLQRAALTLSIILLQECYLHAAPLGEEKHEAHLPKAQHKEILKAQDREINLEAPLENKNHPEGEVQARSLPDYQTKASASEDDDELFKDIDPKTLAAVLLQALNVDQDKPQDSSDKRENVFEQYENNLAAQDEPKADEDTMTEKVQSRTRSTNLESQKQMANKQGRKPWKEEEKTEDTDINSDDLENLKSMLQELQKYSTAAKRERSNEIDTYNNQERDRDYDRDQNNILKELEDFQRMLDEQGSEKKTNKEKRRSYTKERVEEKKYVREYENLDDGRRQPDRKTDEDKIADIASNLLLQYLLKGEDNTDQDNNGKEEAEAFADETKKNNLIFDDDGGNDIDDAISEYGLGEQDNAAEDKRSNEEDEDMDPQTIDKLIEISSKLHLPADDVIDIINDVEKKKKDSSEREDPRHNKAHKERVRTIPSRHEAPQPMYYPPYHKKEHSKHHMKEEGVWNNNVLGNDLEYEDTPMALPRKYRDKQNTYSNYIKPRAFQKPHQYYYNPPGSLMQREDYYDDSQDKEEELENYIEKILLKHPEVFQ</sequence>
<feature type="compositionally biased region" description="Basic and acidic residues" evidence="1">
    <location>
        <begin position="495"/>
        <end position="508"/>
    </location>
</feature>
<dbReference type="AlphaFoldDB" id="A0AAV7KY71"/>
<proteinExistence type="predicted"/>
<keyword evidence="3" id="KW-1185">Reference proteome</keyword>
<evidence type="ECO:0000313" key="2">
    <source>
        <dbReference type="EMBL" id="KAJ1084431.1"/>
    </source>
</evidence>